<dbReference type="InterPro" id="IPR011009">
    <property type="entry name" value="Kinase-like_dom_sf"/>
</dbReference>
<dbReference type="SUPFAM" id="SSF47769">
    <property type="entry name" value="SAM/Pointed domain"/>
    <property type="match status" value="1"/>
</dbReference>
<dbReference type="Pfam" id="PF00134">
    <property type="entry name" value="Cyclin_N"/>
    <property type="match status" value="1"/>
</dbReference>
<evidence type="ECO:0000259" key="15">
    <source>
        <dbReference type="PROSITE" id="PS50105"/>
    </source>
</evidence>
<dbReference type="InterPro" id="IPR000719">
    <property type="entry name" value="Prot_kinase_dom"/>
</dbReference>
<evidence type="ECO:0000256" key="3">
    <source>
        <dbReference type="ARBA" id="ARBA00022527"/>
    </source>
</evidence>
<evidence type="ECO:0000259" key="14">
    <source>
        <dbReference type="PROSITE" id="PS50011"/>
    </source>
</evidence>
<dbReference type="InterPro" id="IPR006671">
    <property type="entry name" value="Cyclin_N"/>
</dbReference>
<dbReference type="PROSITE" id="PS00107">
    <property type="entry name" value="PROTEIN_KINASE_ATP"/>
    <property type="match status" value="1"/>
</dbReference>
<dbReference type="Gene3D" id="3.30.200.20">
    <property type="entry name" value="Phosphorylase Kinase, domain 1"/>
    <property type="match status" value="2"/>
</dbReference>
<dbReference type="Gene3D" id="1.10.150.50">
    <property type="entry name" value="Transcription Factor, Ets-1"/>
    <property type="match status" value="1"/>
</dbReference>
<dbReference type="GO" id="GO:0005634">
    <property type="term" value="C:nucleus"/>
    <property type="evidence" value="ECO:0007669"/>
    <property type="project" value="TreeGrafter"/>
</dbReference>
<dbReference type="InterPro" id="IPR017892">
    <property type="entry name" value="Pkinase_C"/>
</dbReference>
<dbReference type="InterPro" id="IPR039026">
    <property type="entry name" value="PH_PKB"/>
</dbReference>
<dbReference type="PROSITE" id="PS50011">
    <property type="entry name" value="PROTEIN_KINASE_DOM"/>
    <property type="match status" value="1"/>
</dbReference>
<feature type="region of interest" description="Disordered" evidence="12">
    <location>
        <begin position="1122"/>
        <end position="1147"/>
    </location>
</feature>
<dbReference type="CDD" id="cd20537">
    <property type="entry name" value="CYCLIN_CCNO-like_rpt2"/>
    <property type="match status" value="1"/>
</dbReference>
<evidence type="ECO:0000256" key="5">
    <source>
        <dbReference type="ARBA" id="ARBA00022679"/>
    </source>
</evidence>
<dbReference type="FunFam" id="1.10.510.10:FF:000551">
    <property type="entry name" value="Non-specific serine/threonine protein kinase"/>
    <property type="match status" value="1"/>
</dbReference>
<evidence type="ECO:0000256" key="10">
    <source>
        <dbReference type="ARBA" id="ARBA00023127"/>
    </source>
</evidence>
<dbReference type="Pfam" id="PF18017">
    <property type="entry name" value="SAM_4"/>
    <property type="match status" value="1"/>
</dbReference>
<dbReference type="PROSITE" id="PS51285">
    <property type="entry name" value="AGC_KINASE_CTER"/>
    <property type="match status" value="1"/>
</dbReference>
<dbReference type="InterPro" id="IPR013763">
    <property type="entry name" value="Cyclin-like_dom"/>
</dbReference>
<evidence type="ECO:0000259" key="16">
    <source>
        <dbReference type="PROSITE" id="PS51285"/>
    </source>
</evidence>
<dbReference type="PANTHER" id="PTHR21359:SF1">
    <property type="entry name" value="DUF5577 DOMAIN-CONTAINING PROTEIN"/>
    <property type="match status" value="1"/>
</dbReference>
<dbReference type="FunFam" id="1.10.150.50:FF:000041">
    <property type="entry name" value="Chromosome 19 C19orf47 homolog"/>
    <property type="match status" value="1"/>
</dbReference>
<dbReference type="GO" id="GO:0004674">
    <property type="term" value="F:protein serine/threonine kinase activity"/>
    <property type="evidence" value="ECO:0007669"/>
    <property type="project" value="UniProtKB-KW"/>
</dbReference>
<keyword evidence="8 11" id="KW-0067">ATP-binding</keyword>
<dbReference type="SMART" id="SM01332">
    <property type="entry name" value="Cyclin_C"/>
    <property type="match status" value="1"/>
</dbReference>
<dbReference type="PROSITE" id="PS50105">
    <property type="entry name" value="SAM_DOMAIN"/>
    <property type="match status" value="1"/>
</dbReference>
<keyword evidence="18" id="KW-1185">Reference proteome</keyword>
<dbReference type="EMBL" id="SCEB01214575">
    <property type="protein sequence ID" value="RXM34572.1"/>
    <property type="molecule type" value="Genomic_DNA"/>
</dbReference>
<protein>
    <recommendedName>
        <fullName evidence="1">non-specific serine/threonine protein kinase</fullName>
        <ecNumber evidence="1">2.7.11.1</ecNumber>
    </recommendedName>
</protein>
<dbReference type="InterPro" id="IPR001849">
    <property type="entry name" value="PH_domain"/>
</dbReference>
<dbReference type="InterPro" id="IPR036915">
    <property type="entry name" value="Cyclin-like_sf"/>
</dbReference>
<dbReference type="FunFam" id="2.30.29.30:FF:000027">
    <property type="entry name" value="Non-specific serine/threonine protein kinase"/>
    <property type="match status" value="1"/>
</dbReference>
<evidence type="ECO:0000256" key="12">
    <source>
        <dbReference type="SAM" id="MobiDB-lite"/>
    </source>
</evidence>
<dbReference type="InterPro" id="IPR011993">
    <property type="entry name" value="PH-like_dom_sf"/>
</dbReference>
<dbReference type="InterPro" id="IPR041477">
    <property type="entry name" value="DUF5577"/>
</dbReference>
<dbReference type="AlphaFoldDB" id="A0A444UHA1"/>
<dbReference type="PROSITE" id="PS50003">
    <property type="entry name" value="PH_DOMAIN"/>
    <property type="match status" value="1"/>
</dbReference>
<reference evidence="17 18" key="1">
    <citation type="submission" date="2019-01" db="EMBL/GenBank/DDBJ databases">
        <title>Draft Genome and Complete Hox-Cluster Characterization of the Sterlet Sturgeon (Acipenser ruthenus).</title>
        <authorList>
            <person name="Wei Q."/>
        </authorList>
    </citation>
    <scope>NUCLEOTIDE SEQUENCE [LARGE SCALE GENOMIC DNA]</scope>
    <source>
        <strain evidence="17">WHYD16114868_AA</strain>
        <tissue evidence="17">Blood</tissue>
    </source>
</reference>
<dbReference type="Pfam" id="PF00069">
    <property type="entry name" value="Pkinase"/>
    <property type="match status" value="1"/>
</dbReference>
<feature type="region of interest" description="Disordered" evidence="12">
    <location>
        <begin position="1003"/>
        <end position="1038"/>
    </location>
</feature>
<dbReference type="SUPFAM" id="SSF56112">
    <property type="entry name" value="Protein kinase-like (PK-like)"/>
    <property type="match status" value="1"/>
</dbReference>
<dbReference type="SMART" id="SM00385">
    <property type="entry name" value="CYCLIN"/>
    <property type="match status" value="2"/>
</dbReference>
<dbReference type="Pfam" id="PF00169">
    <property type="entry name" value="PH"/>
    <property type="match status" value="1"/>
</dbReference>
<keyword evidence="7 17" id="KW-0418">Kinase</keyword>
<dbReference type="PROSITE" id="PS00108">
    <property type="entry name" value="PROTEIN_KINASE_ST"/>
    <property type="match status" value="1"/>
</dbReference>
<dbReference type="EC" id="2.7.11.1" evidence="1"/>
<feature type="compositionally biased region" description="Acidic residues" evidence="12">
    <location>
        <begin position="1025"/>
        <end position="1037"/>
    </location>
</feature>
<feature type="domain" description="Protein kinase" evidence="14">
    <location>
        <begin position="151"/>
        <end position="527"/>
    </location>
</feature>
<organism evidence="17 18">
    <name type="scientific">Acipenser ruthenus</name>
    <name type="common">Sterlet sturgeon</name>
    <dbReference type="NCBI Taxonomy" id="7906"/>
    <lineage>
        <taxon>Eukaryota</taxon>
        <taxon>Metazoa</taxon>
        <taxon>Chordata</taxon>
        <taxon>Craniata</taxon>
        <taxon>Vertebrata</taxon>
        <taxon>Euteleostomi</taxon>
        <taxon>Actinopterygii</taxon>
        <taxon>Chondrostei</taxon>
        <taxon>Acipenseriformes</taxon>
        <taxon>Acipenseridae</taxon>
        <taxon>Acipenser</taxon>
    </lineage>
</organism>
<dbReference type="SUPFAM" id="SSF47954">
    <property type="entry name" value="Cyclin-like"/>
    <property type="match status" value="2"/>
</dbReference>
<dbReference type="SMART" id="SM00133">
    <property type="entry name" value="S_TK_X"/>
    <property type="match status" value="1"/>
</dbReference>
<dbReference type="InterPro" id="IPR017441">
    <property type="entry name" value="Protein_kinase_ATP_BS"/>
</dbReference>
<evidence type="ECO:0000256" key="2">
    <source>
        <dbReference type="ARBA" id="ARBA00022499"/>
    </source>
</evidence>
<evidence type="ECO:0000259" key="13">
    <source>
        <dbReference type="PROSITE" id="PS50003"/>
    </source>
</evidence>
<name>A0A444UHA1_ACIRT</name>
<dbReference type="FunFam" id="3.30.200.20:FF:000838">
    <property type="entry name" value="Non-specific serine/threonine protein kinase"/>
    <property type="match status" value="1"/>
</dbReference>
<dbReference type="SMART" id="SM00220">
    <property type="entry name" value="S_TKc"/>
    <property type="match status" value="1"/>
</dbReference>
<evidence type="ECO:0000256" key="9">
    <source>
        <dbReference type="ARBA" id="ARBA00022843"/>
    </source>
</evidence>
<keyword evidence="5" id="KW-0808">Transferase</keyword>
<keyword evidence="10" id="KW-0195">Cyclin</keyword>
<sequence length="1189" mass="134004">MNEVTVVREGWLHKRGEYIKTWRPRYFILKSDGSFIGYKEKPETSDHILPPLNNFTVGECQLMKTERPRPNTFMIRCLQWTTVIERTFHVDSPDEREEWIRAIQTVANSLKNRVPDEEPMDIKFGSPSENCGAEEMEVAISKTRSKTMSDFDYLKLLGKGTFGKVILVKEKATGMYYAMKILRKEVIIAKDEVAHTVTESRVLQNTRHPFLTTLKYAFQTHDRLCFVMEYANGGELFFHLSRDRVFTEERARFYGAEIVSALEYLHSRNVVYRDLKLENLMLDKDGHIKITDFGLCKEGITDGATMKTFCGTPEYLAPECLCRLGGGPDDAKDVMTHKFFTAINWQDVLQKKLVPPFKPQVTSETDTRYFDDEFTAQTITVTPPDKLSVRFGVAISLRTGQDSQFCCSEMQAMARASYCDARATLDLYRKPEEKRVPLKSWGNICQVSKDRRQQPDEEEEMKIRRKPEMERRKQRRRLGICGGIDDVTAEIVETVKICWSQAELSDGEEQLSRLRGVSLAPVPRPLLRALEEAMVTLGLSYEREYSWDIFSAMMRKQSSCAFKSSELPRGFTNYMRAILVDWLIQVHESFRCTEETLYLCVHLLNSSMRLSKVNIPTFQLLGMTCLFVACKKEECLFPESTELCFLMENCFTRKQLLRMERKVLTCLKFDLSYSQPLHFLYIVHTVSQCSQQVLHLAKYFLELTLLDIECIVCEPAQLAAAALCLARRVLQERSSPEAEEAWTRAVSLYSVSESALCRIKRCMARAALRAENSETQATFMKYSIPERMEVSSNSTVLCSRYLLDSTSEWIQFFKDAGIPAGLAVHYAVSFVDNRIQKNMLMDLSKEFMMDLGITVIGDIIAILKHAKVVYRQDMCKMATEAISSGQTTIQAELRRNANTPATRMIANSLSQDSPPPTPVRKPDNRLSVTVSNKQAKAGMPDAGPDVSVKRRRVTAEMEGKYIINMPKGTTERTKRILEEQAEIEKGIYRTSVFERLGAESKADATVGSKPTGVFSRLGDATGESKEEEDEKAVESDGEGSVLQYAGVLKRTAQPARKTPAKASPASLTTAKTRTALPARRPALMARRPAVVTLKRLGKPARALATCTATDKPEPAAKVSVLQRLGKPSSPQPDTQDSRVTSTKSKGFTVTINRGLGSAKVSSSTGECQGAQMDSAGSVSVFKRLGLKNT</sequence>
<dbReference type="CDD" id="cd20542">
    <property type="entry name" value="CYCLIN_CNTD2"/>
    <property type="match status" value="1"/>
</dbReference>
<feature type="domain" description="PH" evidence="13">
    <location>
        <begin position="5"/>
        <end position="108"/>
    </location>
</feature>
<evidence type="ECO:0000256" key="1">
    <source>
        <dbReference type="ARBA" id="ARBA00012513"/>
    </source>
</evidence>
<keyword evidence="4" id="KW-0597">Phosphoprotein</keyword>
<dbReference type="GO" id="GO:0005524">
    <property type="term" value="F:ATP binding"/>
    <property type="evidence" value="ECO:0007669"/>
    <property type="project" value="UniProtKB-UniRule"/>
</dbReference>
<keyword evidence="3" id="KW-0723">Serine/threonine-protein kinase</keyword>
<dbReference type="InterPro" id="IPR001660">
    <property type="entry name" value="SAM"/>
</dbReference>
<feature type="region of interest" description="Disordered" evidence="12">
    <location>
        <begin position="1050"/>
        <end position="1070"/>
    </location>
</feature>
<dbReference type="SUPFAM" id="SSF50729">
    <property type="entry name" value="PH domain-like"/>
    <property type="match status" value="1"/>
</dbReference>
<keyword evidence="9" id="KW-0832">Ubl conjugation</keyword>
<dbReference type="InterPro" id="IPR004367">
    <property type="entry name" value="Cyclin_C-dom"/>
</dbReference>
<dbReference type="InterPro" id="IPR008271">
    <property type="entry name" value="Ser/Thr_kinase_AS"/>
</dbReference>
<dbReference type="Pfam" id="PF00433">
    <property type="entry name" value="Pkinase_C"/>
    <property type="match status" value="1"/>
</dbReference>
<dbReference type="Pfam" id="PF02984">
    <property type="entry name" value="Cyclin_C"/>
    <property type="match status" value="1"/>
</dbReference>
<evidence type="ECO:0000256" key="6">
    <source>
        <dbReference type="ARBA" id="ARBA00022741"/>
    </source>
</evidence>
<keyword evidence="2" id="KW-1017">Isopeptide bond</keyword>
<dbReference type="InterPro" id="IPR013761">
    <property type="entry name" value="SAM/pointed_sf"/>
</dbReference>
<keyword evidence="6 11" id="KW-0547">Nucleotide-binding</keyword>
<comment type="caution">
    <text evidence="17">The sequence shown here is derived from an EMBL/GenBank/DDBJ whole genome shotgun (WGS) entry which is preliminary data.</text>
</comment>
<accession>A0A444UHA1</accession>
<dbReference type="Gene3D" id="1.10.472.10">
    <property type="entry name" value="Cyclin-like"/>
    <property type="match status" value="2"/>
</dbReference>
<dbReference type="FunFam" id="1.10.472.10:FF:000057">
    <property type="entry name" value="Cyclin N-terminal domain containing 2"/>
    <property type="match status" value="1"/>
</dbReference>
<dbReference type="CDD" id="cd09531">
    <property type="entry name" value="SAM_CS047"/>
    <property type="match status" value="1"/>
</dbReference>
<dbReference type="Proteomes" id="UP000289886">
    <property type="component" value="Unassembled WGS sequence"/>
</dbReference>
<dbReference type="PANTHER" id="PTHR21359">
    <property type="entry name" value="DUF5577 DOMAIN-CONTAINING PROTEIN"/>
    <property type="match status" value="1"/>
</dbReference>
<evidence type="ECO:0000256" key="8">
    <source>
        <dbReference type="ARBA" id="ARBA00022840"/>
    </source>
</evidence>
<gene>
    <name evidence="17" type="ORF">EOD39_4728</name>
</gene>
<dbReference type="CDD" id="cd01241">
    <property type="entry name" value="PH_PKB"/>
    <property type="match status" value="1"/>
</dbReference>
<feature type="domain" description="AGC-kinase C-terminal" evidence="16">
    <location>
        <begin position="341"/>
        <end position="403"/>
    </location>
</feature>
<dbReference type="Gene3D" id="2.30.29.30">
    <property type="entry name" value="Pleckstrin-homology domain (PH domain)/Phosphotyrosine-binding domain (PTB)"/>
    <property type="match status" value="1"/>
</dbReference>
<evidence type="ECO:0000313" key="17">
    <source>
        <dbReference type="EMBL" id="RXM34572.1"/>
    </source>
</evidence>
<evidence type="ECO:0000256" key="4">
    <source>
        <dbReference type="ARBA" id="ARBA00022553"/>
    </source>
</evidence>
<feature type="binding site" evidence="11">
    <location>
        <position position="190"/>
    </location>
    <ligand>
        <name>ATP</name>
        <dbReference type="ChEBI" id="CHEBI:30616"/>
    </ligand>
</feature>
<feature type="domain" description="SAM" evidence="15">
    <location>
        <begin position="801"/>
        <end position="872"/>
    </location>
</feature>
<evidence type="ECO:0000313" key="18">
    <source>
        <dbReference type="Proteomes" id="UP000289886"/>
    </source>
</evidence>
<dbReference type="Pfam" id="PF17740">
    <property type="entry name" value="DUF5577"/>
    <property type="match status" value="1"/>
</dbReference>
<dbReference type="InterPro" id="IPR039161">
    <property type="entry name" value="C19orf47-like"/>
</dbReference>
<feature type="region of interest" description="Disordered" evidence="12">
    <location>
        <begin position="906"/>
        <end position="925"/>
    </location>
</feature>
<dbReference type="InterPro" id="IPR000961">
    <property type="entry name" value="AGC-kinase_C"/>
</dbReference>
<dbReference type="Gene3D" id="1.10.510.10">
    <property type="entry name" value="Transferase(Phosphotransferase) domain 1"/>
    <property type="match status" value="2"/>
</dbReference>
<dbReference type="InterPro" id="IPR040772">
    <property type="entry name" value="C19orf47_SAM"/>
</dbReference>
<evidence type="ECO:0000256" key="7">
    <source>
        <dbReference type="ARBA" id="ARBA00022777"/>
    </source>
</evidence>
<proteinExistence type="predicted"/>
<dbReference type="SMART" id="SM00233">
    <property type="entry name" value="PH"/>
    <property type="match status" value="1"/>
</dbReference>
<feature type="compositionally biased region" description="Polar residues" evidence="12">
    <location>
        <begin position="1131"/>
        <end position="1147"/>
    </location>
</feature>
<evidence type="ECO:0000256" key="11">
    <source>
        <dbReference type="PROSITE-ProRule" id="PRU10141"/>
    </source>
</evidence>